<protein>
    <submittedName>
        <fullName evidence="1">Uncharacterized protein</fullName>
    </submittedName>
</protein>
<feature type="non-terminal residue" evidence="1">
    <location>
        <position position="1"/>
    </location>
</feature>
<dbReference type="EMBL" id="HACA01020431">
    <property type="protein sequence ID" value="CDW37792.1"/>
    <property type="molecule type" value="Transcribed_RNA"/>
</dbReference>
<organism evidence="1">
    <name type="scientific">Lepeophtheirus salmonis</name>
    <name type="common">Salmon louse</name>
    <name type="synonym">Caligus salmonis</name>
    <dbReference type="NCBI Taxonomy" id="72036"/>
    <lineage>
        <taxon>Eukaryota</taxon>
        <taxon>Metazoa</taxon>
        <taxon>Ecdysozoa</taxon>
        <taxon>Arthropoda</taxon>
        <taxon>Crustacea</taxon>
        <taxon>Multicrustacea</taxon>
        <taxon>Hexanauplia</taxon>
        <taxon>Copepoda</taxon>
        <taxon>Siphonostomatoida</taxon>
        <taxon>Caligidae</taxon>
        <taxon>Lepeophtheirus</taxon>
    </lineage>
</organism>
<reference evidence="1" key="1">
    <citation type="submission" date="2014-05" db="EMBL/GenBank/DDBJ databases">
        <authorList>
            <person name="Chronopoulou M."/>
        </authorList>
    </citation>
    <scope>NUCLEOTIDE SEQUENCE</scope>
    <source>
        <tissue evidence="1">Whole organism</tissue>
    </source>
</reference>
<name>A0A0K2UIL7_LEPSM</name>
<proteinExistence type="predicted"/>
<dbReference type="AlphaFoldDB" id="A0A0K2UIL7"/>
<accession>A0A0K2UIL7</accession>
<sequence>NQENYGIGSSDYWGAVITLTASRGTALPSNHLRLNSHDRNSEAITIVYLTTEKNAQSILKISRVLEPACFFIHLHVVQIV</sequence>
<evidence type="ECO:0000313" key="1">
    <source>
        <dbReference type="EMBL" id="CDW37792.1"/>
    </source>
</evidence>